<evidence type="ECO:0000256" key="4">
    <source>
        <dbReference type="ARBA" id="ARBA00022776"/>
    </source>
</evidence>
<sequence>MFYSQCLLSRKGPLGAIWVAAYSFKKLKKAQVTQTDISSSVDKILQDEWDVVAYRVLAYLLLGVVRIYSKKVEYLFNDCNEVLIKINKFVVSTKKNADADKLWAPNYSVTLPDRFELDAFDLGILEVADVSGCNVVSHEDITLKDCAKGNGIGQFYSEMYDYEEFGVCDNTSSADFTPIKDVLSSYMLNFDMELRTSSNGANSEAFIEFQGNRFSQEECADLETFCGVQEEPPNQVISYGEDQETNREQIKAPDIAPSEYGIQGESSMEKIQDLTLSQEGLNLETVYSVYGTEREPSYYVRSSSEDHQIDREEIMEPELVQPENQTCQIIRQDNNLIASEANMEKLLRCTVSQEEYMDLDMFLGAKQSRELVCSSGEENHIDREPIKLPETSSPKSIEHQIIVQEDPDPLSVEYDGTPGAKLPGALGITTPKFMVIRTPATKEYARISRKRKCVIDDMTVLPNEVIRRSIHDASDLVSKRRKVPQTALAVWKACQIGILTHDLLEPLLPAGVSQELKSLSCKRKLKIVEPAETVGTPEKLDVLESPSVGRSEQIEIAPETPVRRSQSMKSFDSPNSPEAHDVDIVRPEPSGRIEEEPCLSREQADPPESLEEVPFLDRDILGPGPSGRIEKESFLRDQADPSGTVEEVPFLGRDQEHDFNLLNEEIDLCEEANPEVDGWSGRTRVVARYLQRHFPNRKKRGEEEVNLLQVSEGRTKRESARLFYEILVLKTKGYVDVKQDDAYGDILIWKRPIWDQTWGDDMVNRGTSKTMYLCA</sequence>
<dbReference type="SUPFAM" id="SSF46785">
    <property type="entry name" value="Winged helix' DNA-binding domain"/>
    <property type="match status" value="1"/>
</dbReference>
<dbReference type="InterPro" id="IPR006909">
    <property type="entry name" value="Rad21/Rec8_C_eu"/>
</dbReference>
<organism evidence="11 12">
    <name type="scientific">Prunus avium</name>
    <name type="common">Cherry</name>
    <name type="synonym">Cerasus avium</name>
    <dbReference type="NCBI Taxonomy" id="42229"/>
    <lineage>
        <taxon>Eukaryota</taxon>
        <taxon>Viridiplantae</taxon>
        <taxon>Streptophyta</taxon>
        <taxon>Embryophyta</taxon>
        <taxon>Tracheophyta</taxon>
        <taxon>Spermatophyta</taxon>
        <taxon>Magnoliopsida</taxon>
        <taxon>eudicotyledons</taxon>
        <taxon>Gunneridae</taxon>
        <taxon>Pentapetalae</taxon>
        <taxon>rosids</taxon>
        <taxon>fabids</taxon>
        <taxon>Rosales</taxon>
        <taxon>Rosaceae</taxon>
        <taxon>Amygdaloideae</taxon>
        <taxon>Amygdaleae</taxon>
        <taxon>Prunus</taxon>
    </lineage>
</organism>
<feature type="compositionally biased region" description="Basic and acidic residues" evidence="8">
    <location>
        <begin position="578"/>
        <end position="604"/>
    </location>
</feature>
<feature type="domain" description="Rad21/Rec8-like protein C-terminal eukaryotic" evidence="9">
    <location>
        <begin position="702"/>
        <end position="749"/>
    </location>
</feature>
<keyword evidence="11" id="KW-1185">Reference proteome</keyword>
<evidence type="ECO:0000256" key="7">
    <source>
        <dbReference type="ARBA" id="ARBA00064543"/>
    </source>
</evidence>
<dbReference type="Proteomes" id="UP000515124">
    <property type="component" value="Unplaced"/>
</dbReference>
<dbReference type="Pfam" id="PF04825">
    <property type="entry name" value="Rad21_Rec8_N"/>
    <property type="match status" value="1"/>
</dbReference>
<dbReference type="AlphaFoldDB" id="A0A6P5U254"/>
<dbReference type="GeneID" id="110773084"/>
<feature type="region of interest" description="Disordered" evidence="8">
    <location>
        <begin position="544"/>
        <end position="609"/>
    </location>
</feature>
<comment type="subcellular location">
    <subcellularLocation>
        <location evidence="1">Nucleus</location>
    </subcellularLocation>
</comment>
<evidence type="ECO:0000256" key="2">
    <source>
        <dbReference type="ARBA" id="ARBA00009870"/>
    </source>
</evidence>
<gene>
    <name evidence="12" type="primary">LOC110773084</name>
</gene>
<dbReference type="CDD" id="cd21793">
    <property type="entry name" value="Rad21_Rec8_M_AtSYN1-like"/>
    <property type="match status" value="1"/>
</dbReference>
<evidence type="ECO:0000256" key="3">
    <source>
        <dbReference type="ARBA" id="ARBA00022618"/>
    </source>
</evidence>
<evidence type="ECO:0000256" key="8">
    <source>
        <dbReference type="SAM" id="MobiDB-lite"/>
    </source>
</evidence>
<dbReference type="GO" id="GO:0007059">
    <property type="term" value="P:chromosome segregation"/>
    <property type="evidence" value="ECO:0007669"/>
    <property type="project" value="UniProtKB-KW"/>
</dbReference>
<keyword evidence="3" id="KW-0132">Cell division</keyword>
<evidence type="ECO:0000256" key="1">
    <source>
        <dbReference type="ARBA" id="ARBA00004123"/>
    </source>
</evidence>
<dbReference type="InterPro" id="IPR006910">
    <property type="entry name" value="Rad21_Rec8_N"/>
</dbReference>
<dbReference type="RefSeq" id="XP_021833270.1">
    <property type="nucleotide sequence ID" value="XM_021977578.1"/>
</dbReference>
<dbReference type="GO" id="GO:0003682">
    <property type="term" value="F:chromatin binding"/>
    <property type="evidence" value="ECO:0007669"/>
    <property type="project" value="TreeGrafter"/>
</dbReference>
<dbReference type="GO" id="GO:0008278">
    <property type="term" value="C:cohesin complex"/>
    <property type="evidence" value="ECO:0007669"/>
    <property type="project" value="InterPro"/>
</dbReference>
<proteinExistence type="inferred from homology"/>
<feature type="domain" description="Rad21/Rec8-like protein N-terminal" evidence="10">
    <location>
        <begin position="1"/>
        <end position="99"/>
    </location>
</feature>
<dbReference type="InterPro" id="IPR023093">
    <property type="entry name" value="ScpA-like_C"/>
</dbReference>
<evidence type="ECO:0000259" key="10">
    <source>
        <dbReference type="Pfam" id="PF04825"/>
    </source>
</evidence>
<keyword evidence="5" id="KW-0159">Chromosome partition</keyword>
<dbReference type="GO" id="GO:0005634">
    <property type="term" value="C:nucleus"/>
    <property type="evidence" value="ECO:0007669"/>
    <property type="project" value="UniProtKB-SubCell"/>
</dbReference>
<dbReference type="FunFam" id="1.10.10.580:FF:000002">
    <property type="entry name" value="Sister chromatid cohesion 1 protein 4"/>
    <property type="match status" value="1"/>
</dbReference>
<reference evidence="12" key="1">
    <citation type="submission" date="2025-08" db="UniProtKB">
        <authorList>
            <consortium name="RefSeq"/>
        </authorList>
    </citation>
    <scope>IDENTIFICATION</scope>
</reference>
<dbReference type="GO" id="GO:0007062">
    <property type="term" value="P:sister chromatid cohesion"/>
    <property type="evidence" value="ECO:0007669"/>
    <property type="project" value="InterPro"/>
</dbReference>
<comment type="subunit">
    <text evidence="7">Component of the cohesin complex.</text>
</comment>
<accession>A0A6P5U254</accession>
<dbReference type="GO" id="GO:1990414">
    <property type="term" value="P:replication-born double-strand break repair via sister chromatid exchange"/>
    <property type="evidence" value="ECO:0007669"/>
    <property type="project" value="TreeGrafter"/>
</dbReference>
<dbReference type="KEGG" id="pavi:110773084"/>
<dbReference type="Gene3D" id="1.10.10.580">
    <property type="entry name" value="Structural maintenance of chromosome 1. Chain E"/>
    <property type="match status" value="1"/>
</dbReference>
<dbReference type="PANTHER" id="PTHR12585">
    <property type="entry name" value="SCC1 / RAD21 FAMILY MEMBER"/>
    <property type="match status" value="1"/>
</dbReference>
<evidence type="ECO:0000313" key="12">
    <source>
        <dbReference type="RefSeq" id="XP_021833270.1"/>
    </source>
</evidence>
<keyword evidence="4" id="KW-0131">Cell cycle</keyword>
<dbReference type="InterPro" id="IPR039781">
    <property type="entry name" value="Rad21/Rec8-like"/>
</dbReference>
<keyword evidence="6" id="KW-0539">Nucleus</keyword>
<evidence type="ECO:0000259" key="9">
    <source>
        <dbReference type="Pfam" id="PF04824"/>
    </source>
</evidence>
<dbReference type="InterPro" id="IPR036390">
    <property type="entry name" value="WH_DNA-bd_sf"/>
</dbReference>
<comment type="similarity">
    <text evidence="2">Belongs to the rad21 family.</text>
</comment>
<dbReference type="PANTHER" id="PTHR12585:SF73">
    <property type="entry name" value="SISTER CHROMATID COHESION 1 PROTEIN 2"/>
    <property type="match status" value="1"/>
</dbReference>
<evidence type="ECO:0000256" key="6">
    <source>
        <dbReference type="ARBA" id="ARBA00023242"/>
    </source>
</evidence>
<evidence type="ECO:0000256" key="5">
    <source>
        <dbReference type="ARBA" id="ARBA00022829"/>
    </source>
</evidence>
<name>A0A6P5U254_PRUAV</name>
<feature type="compositionally biased region" description="Polar residues" evidence="8">
    <location>
        <begin position="563"/>
        <end position="576"/>
    </location>
</feature>
<keyword evidence="4" id="KW-0498">Mitosis</keyword>
<evidence type="ECO:0000313" key="11">
    <source>
        <dbReference type="Proteomes" id="UP000515124"/>
    </source>
</evidence>
<dbReference type="GO" id="GO:0051301">
    <property type="term" value="P:cell division"/>
    <property type="evidence" value="ECO:0007669"/>
    <property type="project" value="UniProtKB-KW"/>
</dbReference>
<dbReference type="Pfam" id="PF04824">
    <property type="entry name" value="Rad21_Rec8"/>
    <property type="match status" value="1"/>
</dbReference>
<protein>
    <submittedName>
        <fullName evidence="12">Sister chromatid cohesion 1 protein 2 isoform X1</fullName>
    </submittedName>
</protein>